<dbReference type="SMART" id="SM00559">
    <property type="entry name" value="Ku78"/>
    <property type="match status" value="1"/>
</dbReference>
<proteinExistence type="inferred from homology"/>
<dbReference type="RefSeq" id="XP_007875265.1">
    <property type="nucleotide sequence ID" value="XM_007877074.1"/>
</dbReference>
<dbReference type="Pfam" id="PF03730">
    <property type="entry name" value="Ku_C"/>
    <property type="match status" value="1"/>
</dbReference>
<dbReference type="GO" id="GO:0005524">
    <property type="term" value="F:ATP binding"/>
    <property type="evidence" value="ECO:0007669"/>
    <property type="project" value="UniProtKB-KW"/>
</dbReference>
<dbReference type="GO" id="GO:0006303">
    <property type="term" value="P:double-strand break repair via nonhomologous end joining"/>
    <property type="evidence" value="ECO:0007669"/>
    <property type="project" value="InterPro"/>
</dbReference>
<comment type="caution">
    <text evidence="19">The sequence shown here is derived from an EMBL/GenBank/DDBJ whole genome shotgun (WGS) entry which is preliminary data.</text>
</comment>
<dbReference type="SUPFAM" id="SSF100939">
    <property type="entry name" value="SPOC domain-like"/>
    <property type="match status" value="1"/>
</dbReference>
<dbReference type="PANTHER" id="PTHR12604:SF2">
    <property type="entry name" value="X-RAY REPAIR CROSS-COMPLEMENTING PROTEIN 6"/>
    <property type="match status" value="1"/>
</dbReference>
<comment type="subcellular location">
    <subcellularLocation>
        <location evidence="2">Chromosome</location>
        <location evidence="2">Telomere</location>
    </subcellularLocation>
    <subcellularLocation>
        <location evidence="1">Nucleus</location>
    </subcellularLocation>
</comment>
<keyword evidence="8" id="KW-0227">DNA damage</keyword>
<accession>M7NMC3</accession>
<keyword evidence="10" id="KW-0347">Helicase</keyword>
<evidence type="ECO:0000256" key="16">
    <source>
        <dbReference type="ARBA" id="ARBA00023242"/>
    </source>
</evidence>
<dbReference type="Gene3D" id="4.10.970.10">
    <property type="entry name" value="Ku70, bridge and pillars"/>
    <property type="match status" value="1"/>
</dbReference>
<gene>
    <name evidence="19" type="ORF">PNEG_03202</name>
</gene>
<dbReference type="STRING" id="1069680.M7NMC3"/>
<name>M7NMC3_PNEMU</name>
<dbReference type="GO" id="GO:0006310">
    <property type="term" value="P:DNA recombination"/>
    <property type="evidence" value="ECO:0007669"/>
    <property type="project" value="UniProtKB-KW"/>
</dbReference>
<dbReference type="GO" id="GO:0000781">
    <property type="term" value="C:chromosome, telomeric region"/>
    <property type="evidence" value="ECO:0007669"/>
    <property type="project" value="UniProtKB-SubCell"/>
</dbReference>
<evidence type="ECO:0000256" key="1">
    <source>
        <dbReference type="ARBA" id="ARBA00004123"/>
    </source>
</evidence>
<evidence type="ECO:0000256" key="3">
    <source>
        <dbReference type="ARBA" id="ARBA00005240"/>
    </source>
</evidence>
<dbReference type="Gene3D" id="1.10.1600.10">
    <property type="match status" value="1"/>
</dbReference>
<dbReference type="OrthoDB" id="3249161at2759"/>
<keyword evidence="15" id="KW-0234">DNA repair</keyword>
<evidence type="ECO:0000256" key="13">
    <source>
        <dbReference type="ARBA" id="ARBA00023125"/>
    </source>
</evidence>
<keyword evidence="12" id="KW-0779">Telomere</keyword>
<dbReference type="InterPro" id="IPR006164">
    <property type="entry name" value="DNA_bd_Ku70/Ku80"/>
</dbReference>
<evidence type="ECO:0000256" key="4">
    <source>
        <dbReference type="ARBA" id="ARBA00012551"/>
    </source>
</evidence>
<evidence type="ECO:0000256" key="10">
    <source>
        <dbReference type="ARBA" id="ARBA00022806"/>
    </source>
</evidence>
<dbReference type="EC" id="3.6.4.12" evidence="4"/>
<dbReference type="GeneID" id="19896889"/>
<keyword evidence="9" id="KW-0378">Hydrolase</keyword>
<dbReference type="GO" id="GO:0016787">
    <property type="term" value="F:hydrolase activity"/>
    <property type="evidence" value="ECO:0007669"/>
    <property type="project" value="UniProtKB-KW"/>
</dbReference>
<dbReference type="Pfam" id="PF02735">
    <property type="entry name" value="Ku"/>
    <property type="match status" value="1"/>
</dbReference>
<evidence type="ECO:0000313" key="19">
    <source>
        <dbReference type="EMBL" id="EMR08362.1"/>
    </source>
</evidence>
<dbReference type="eggNOG" id="KOG2327">
    <property type="taxonomic scope" value="Eukaryota"/>
</dbReference>
<evidence type="ECO:0000256" key="15">
    <source>
        <dbReference type="ARBA" id="ARBA00023204"/>
    </source>
</evidence>
<evidence type="ECO:0000256" key="11">
    <source>
        <dbReference type="ARBA" id="ARBA00022840"/>
    </source>
</evidence>
<dbReference type="PANTHER" id="PTHR12604">
    <property type="entry name" value="KU AUTOANTIGEN DNA HELICASE"/>
    <property type="match status" value="1"/>
</dbReference>
<dbReference type="CDD" id="cd00788">
    <property type="entry name" value="KU70"/>
    <property type="match status" value="1"/>
</dbReference>
<dbReference type="InterPro" id="IPR047087">
    <property type="entry name" value="KU70_core_dom"/>
</dbReference>
<keyword evidence="13" id="KW-0238">DNA-binding</keyword>
<dbReference type="GO" id="GO:0042162">
    <property type="term" value="F:telomeric DNA binding"/>
    <property type="evidence" value="ECO:0007669"/>
    <property type="project" value="InterPro"/>
</dbReference>
<dbReference type="Pfam" id="PF03731">
    <property type="entry name" value="Ku_N"/>
    <property type="match status" value="1"/>
</dbReference>
<dbReference type="HOGENOM" id="CLU_014815_3_0_1"/>
<keyword evidence="20" id="KW-1185">Reference proteome</keyword>
<keyword evidence="16" id="KW-0539">Nucleus</keyword>
<dbReference type="InterPro" id="IPR006165">
    <property type="entry name" value="Ku70"/>
</dbReference>
<evidence type="ECO:0000256" key="5">
    <source>
        <dbReference type="ARBA" id="ARBA00021796"/>
    </source>
</evidence>
<sequence>MDFEDNLRKDDNIEKPEKKNHEDYYIDEALLFLIDVSLLPESDEEVSIIAKTALIAAYKMLIYRVISKPTISFGILLYGTKDTNIQEFPLYSNLYLILNLDVQSGSSIRNFKILLSDDTKVSKIIIPTTKHIKLFNALEYANNMFSQLNSSYKLKRIFLITHNDDPSLGSQEYKDATIASFKNLSNSGITIEPFFINGKKMFNFDKFYKDVLYISKNADKIEHHLTYEMLDLDQMVNTILRRQSPKRFLFECSLQIAPNLDIDVRGYILFRKRAPLKTYNVYIKTEEPQIVKTVVNYVCQETSAPLKNEDIKMAYDFGGKKILFSEEQMTILRFYEDPIIRILGFKSLDQLNFWENVLPSYFLYPIDKKNPDSSNLFASLARTLYKLNKIAIAWFRPYKNSNPRICALVSNFNFDKKYDNYEFPKGLFAIILPFLDDIRQNPEQDSVKAPDALIDKMSEIIEHLMIHSYNPLHYENPGMQWTYKKLSSIVLGEDPSADIIDKTIPNYHLINKKAGSFILQWNQLLANLNESHETTSYPFKRQRIETDD</sequence>
<dbReference type="OMA" id="FWANVKH"/>
<dbReference type="Gene3D" id="3.40.50.410">
    <property type="entry name" value="von Willebrand factor, type A domain"/>
    <property type="match status" value="1"/>
</dbReference>
<dbReference type="GO" id="GO:0043564">
    <property type="term" value="C:Ku70:Ku80 complex"/>
    <property type="evidence" value="ECO:0007669"/>
    <property type="project" value="InterPro"/>
</dbReference>
<evidence type="ECO:0000256" key="6">
    <source>
        <dbReference type="ARBA" id="ARBA00022454"/>
    </source>
</evidence>
<organism evidence="19 20">
    <name type="scientific">Pneumocystis murina (strain B123)</name>
    <name type="common">Mouse pneumocystis pneumonia agent</name>
    <name type="synonym">Pneumocystis carinii f. sp. muris</name>
    <dbReference type="NCBI Taxonomy" id="1069680"/>
    <lineage>
        <taxon>Eukaryota</taxon>
        <taxon>Fungi</taxon>
        <taxon>Dikarya</taxon>
        <taxon>Ascomycota</taxon>
        <taxon>Taphrinomycotina</taxon>
        <taxon>Pneumocystomycetes</taxon>
        <taxon>Pneumocystaceae</taxon>
        <taxon>Pneumocystis</taxon>
    </lineage>
</organism>
<dbReference type="EMBL" id="AFWA02000010">
    <property type="protein sequence ID" value="EMR08362.1"/>
    <property type="molecule type" value="Genomic_DNA"/>
</dbReference>
<protein>
    <recommendedName>
        <fullName evidence="5">ATP-dependent DNA helicase II subunit 1</fullName>
        <ecNumber evidence="4">3.6.4.12</ecNumber>
    </recommendedName>
    <alternativeName>
        <fullName evidence="17">ATP-dependent DNA helicase II subunit Ku70</fullName>
    </alternativeName>
</protein>
<dbReference type="InterPro" id="IPR005160">
    <property type="entry name" value="Ku_C"/>
</dbReference>
<evidence type="ECO:0000259" key="18">
    <source>
        <dbReference type="SMART" id="SM00559"/>
    </source>
</evidence>
<dbReference type="InterPro" id="IPR027388">
    <property type="entry name" value="Ku70_bridge/pillars_dom_sf"/>
</dbReference>
<keyword evidence="6" id="KW-0158">Chromosome</keyword>
<evidence type="ECO:0000256" key="12">
    <source>
        <dbReference type="ARBA" id="ARBA00022895"/>
    </source>
</evidence>
<feature type="domain" description="Ku" evidence="18">
    <location>
        <begin position="303"/>
        <end position="449"/>
    </location>
</feature>
<dbReference type="Gene3D" id="2.40.290.10">
    <property type="match status" value="1"/>
</dbReference>
<dbReference type="InterPro" id="IPR005161">
    <property type="entry name" value="Ku_N"/>
</dbReference>
<dbReference type="GO" id="GO:0003690">
    <property type="term" value="F:double-stranded DNA binding"/>
    <property type="evidence" value="ECO:0007669"/>
    <property type="project" value="TreeGrafter"/>
</dbReference>
<dbReference type="InterPro" id="IPR036465">
    <property type="entry name" value="vWFA_dom_sf"/>
</dbReference>
<comment type="similarity">
    <text evidence="3">Belongs to the ku70 family.</text>
</comment>
<dbReference type="GO" id="GO:0003684">
    <property type="term" value="F:damaged DNA binding"/>
    <property type="evidence" value="ECO:0007669"/>
    <property type="project" value="InterPro"/>
</dbReference>
<evidence type="ECO:0000256" key="14">
    <source>
        <dbReference type="ARBA" id="ARBA00023172"/>
    </source>
</evidence>
<keyword evidence="11" id="KW-0067">ATP-binding</keyword>
<dbReference type="PIRSF" id="PIRSF003033">
    <property type="entry name" value="Ku70"/>
    <property type="match status" value="1"/>
</dbReference>
<dbReference type="VEuPathDB" id="FungiDB:PNEG_03202"/>
<dbReference type="AlphaFoldDB" id="M7NMC3"/>
<evidence type="ECO:0000256" key="17">
    <source>
        <dbReference type="ARBA" id="ARBA00031811"/>
    </source>
</evidence>
<evidence type="ECO:0000313" key="20">
    <source>
        <dbReference type="Proteomes" id="UP000011958"/>
    </source>
</evidence>
<reference evidence="20" key="1">
    <citation type="journal article" date="2016" name="Nat. Commun.">
        <title>Genome analysis of three Pneumocystis species reveals adaptation mechanisms to life exclusively in mammalian hosts.</title>
        <authorList>
            <person name="Ma L."/>
            <person name="Chen Z."/>
            <person name="Huang D.W."/>
            <person name="Kutty G."/>
            <person name="Ishihara M."/>
            <person name="Wang H."/>
            <person name="Abouelleil A."/>
            <person name="Bishop L."/>
            <person name="Davey E."/>
            <person name="Deng R."/>
            <person name="Deng X."/>
            <person name="Fan L."/>
            <person name="Fantoni G."/>
            <person name="Fitzgerald M."/>
            <person name="Gogineni E."/>
            <person name="Goldberg J.M."/>
            <person name="Handley G."/>
            <person name="Hu X."/>
            <person name="Huber C."/>
            <person name="Jiao X."/>
            <person name="Jones K."/>
            <person name="Levin J.Z."/>
            <person name="Liu Y."/>
            <person name="Macdonald P."/>
            <person name="Melnikov A."/>
            <person name="Raley C."/>
            <person name="Sassi M."/>
            <person name="Sherman B.T."/>
            <person name="Song X."/>
            <person name="Sykes S."/>
            <person name="Tran B."/>
            <person name="Walsh L."/>
            <person name="Xia Y."/>
            <person name="Yang J."/>
            <person name="Young S."/>
            <person name="Zeng Q."/>
            <person name="Zheng X."/>
            <person name="Stephens R."/>
            <person name="Nusbaum C."/>
            <person name="Birren B.W."/>
            <person name="Azadi P."/>
            <person name="Lempicki R.A."/>
            <person name="Cuomo C.A."/>
            <person name="Kovacs J.A."/>
        </authorList>
    </citation>
    <scope>NUCLEOTIDE SEQUENCE [LARGE SCALE GENOMIC DNA]</scope>
    <source>
        <strain evidence="20">B123</strain>
    </source>
</reference>
<evidence type="ECO:0000256" key="7">
    <source>
        <dbReference type="ARBA" id="ARBA00022741"/>
    </source>
</evidence>
<dbReference type="InterPro" id="IPR016194">
    <property type="entry name" value="SPOC-like_C_dom_sf"/>
</dbReference>
<keyword evidence="7" id="KW-0547">Nucleotide-binding</keyword>
<keyword evidence="14" id="KW-0233">DNA recombination</keyword>
<dbReference type="GO" id="GO:0000723">
    <property type="term" value="P:telomere maintenance"/>
    <property type="evidence" value="ECO:0007669"/>
    <property type="project" value="InterPro"/>
</dbReference>
<dbReference type="Proteomes" id="UP000011958">
    <property type="component" value="Unassembled WGS sequence"/>
</dbReference>
<dbReference type="GO" id="GO:0003678">
    <property type="term" value="F:DNA helicase activity"/>
    <property type="evidence" value="ECO:0007669"/>
    <property type="project" value="UniProtKB-EC"/>
</dbReference>
<evidence type="ECO:0000256" key="2">
    <source>
        <dbReference type="ARBA" id="ARBA00004574"/>
    </source>
</evidence>
<evidence type="ECO:0000256" key="9">
    <source>
        <dbReference type="ARBA" id="ARBA00022801"/>
    </source>
</evidence>
<dbReference type="SUPFAM" id="SSF53300">
    <property type="entry name" value="vWA-like"/>
    <property type="match status" value="1"/>
</dbReference>
<evidence type="ECO:0000256" key="8">
    <source>
        <dbReference type="ARBA" id="ARBA00022763"/>
    </source>
</evidence>